<dbReference type="InterPro" id="IPR041555">
    <property type="entry name" value="MG3"/>
</dbReference>
<organism evidence="14 15">
    <name type="scientific">Hymenochirus boettgeri</name>
    <name type="common">Congo dwarf clawed frog</name>
    <dbReference type="NCBI Taxonomy" id="247094"/>
    <lineage>
        <taxon>Eukaryota</taxon>
        <taxon>Metazoa</taxon>
        <taxon>Chordata</taxon>
        <taxon>Craniata</taxon>
        <taxon>Vertebrata</taxon>
        <taxon>Euteleostomi</taxon>
        <taxon>Amphibia</taxon>
        <taxon>Batrachia</taxon>
        <taxon>Anura</taxon>
        <taxon>Pipoidea</taxon>
        <taxon>Pipidae</taxon>
        <taxon>Pipinae</taxon>
        <taxon>Hymenochirus</taxon>
    </lineage>
</organism>
<evidence type="ECO:0000256" key="10">
    <source>
        <dbReference type="ARBA" id="ARBA00038769"/>
    </source>
</evidence>
<dbReference type="InterPro" id="IPR009048">
    <property type="entry name" value="A-macroglobulin_rcpt-bd"/>
</dbReference>
<dbReference type="Pfam" id="PF17789">
    <property type="entry name" value="MG4"/>
    <property type="match status" value="1"/>
</dbReference>
<dbReference type="InterPro" id="IPR041813">
    <property type="entry name" value="A2M_TED"/>
</dbReference>
<dbReference type="GO" id="GO:0004867">
    <property type="term" value="F:serine-type endopeptidase inhibitor activity"/>
    <property type="evidence" value="ECO:0007669"/>
    <property type="project" value="UniProtKB-KW"/>
</dbReference>
<evidence type="ECO:0000256" key="3">
    <source>
        <dbReference type="ARBA" id="ARBA00022525"/>
    </source>
</evidence>
<protein>
    <recommendedName>
        <fullName evidence="16">Alpha-2-macroglobulin</fullName>
    </recommendedName>
</protein>
<keyword evidence="15" id="KW-1185">Reference proteome</keyword>
<dbReference type="InterPro" id="IPR008930">
    <property type="entry name" value="Terpenoid_cyclase/PrenylTrfase"/>
</dbReference>
<comment type="caution">
    <text evidence="14">The sequence shown here is derived from an EMBL/GenBank/DDBJ whole genome shotgun (WGS) entry which is preliminary data.</text>
</comment>
<reference evidence="14" key="1">
    <citation type="thesis" date="2020" institute="ProQuest LLC" country="789 East Eisenhower Parkway, Ann Arbor, MI, USA">
        <title>Comparative Genomics and Chromosome Evolution.</title>
        <authorList>
            <person name="Mudd A.B."/>
        </authorList>
    </citation>
    <scope>NUCLEOTIDE SEQUENCE</scope>
    <source>
        <strain evidence="14">Female2</strain>
        <tissue evidence="14">Blood</tissue>
    </source>
</reference>
<evidence type="ECO:0000256" key="2">
    <source>
        <dbReference type="ARBA" id="ARBA00010952"/>
    </source>
</evidence>
<dbReference type="CDD" id="cd02897">
    <property type="entry name" value="A2M_2"/>
    <property type="match status" value="1"/>
</dbReference>
<dbReference type="OrthoDB" id="9998011at2759"/>
<evidence type="ECO:0000259" key="12">
    <source>
        <dbReference type="SMART" id="SM01360"/>
    </source>
</evidence>
<dbReference type="SUPFAM" id="SSF48239">
    <property type="entry name" value="Terpenoid cyclases/Protein prenyltransferases"/>
    <property type="match status" value="1"/>
</dbReference>
<keyword evidence="6" id="KW-0722">Serine protease inhibitor</keyword>
<dbReference type="InterPro" id="IPR014756">
    <property type="entry name" value="Ig_E-set"/>
</dbReference>
<evidence type="ECO:0000256" key="1">
    <source>
        <dbReference type="ARBA" id="ARBA00004613"/>
    </source>
</evidence>
<evidence type="ECO:0000259" key="13">
    <source>
        <dbReference type="SMART" id="SM01361"/>
    </source>
</evidence>
<keyword evidence="9" id="KW-0325">Glycoprotein</keyword>
<dbReference type="Gene3D" id="2.60.40.690">
    <property type="entry name" value="Alpha-macroglobulin, receptor-binding domain"/>
    <property type="match status" value="1"/>
</dbReference>
<dbReference type="Pfam" id="PF01835">
    <property type="entry name" value="MG2"/>
    <property type="match status" value="1"/>
</dbReference>
<proteinExistence type="inferred from homology"/>
<dbReference type="SUPFAM" id="SSF49410">
    <property type="entry name" value="Alpha-macroglobulin receptor domain"/>
    <property type="match status" value="1"/>
</dbReference>
<evidence type="ECO:0000256" key="5">
    <source>
        <dbReference type="ARBA" id="ARBA00022729"/>
    </source>
</evidence>
<keyword evidence="5" id="KW-0732">Signal</keyword>
<dbReference type="Gene3D" id="2.60.120.1540">
    <property type="match status" value="1"/>
</dbReference>
<dbReference type="SMART" id="SM01419">
    <property type="entry name" value="Thiol-ester_cl"/>
    <property type="match status" value="1"/>
</dbReference>
<dbReference type="Gene3D" id="1.50.10.20">
    <property type="match status" value="1"/>
</dbReference>
<dbReference type="SMART" id="SM01359">
    <property type="entry name" value="A2M_N_2"/>
    <property type="match status" value="1"/>
</dbReference>
<feature type="domain" description="Alpha-2-macroglobulin" evidence="12">
    <location>
        <begin position="706"/>
        <end position="796"/>
    </location>
</feature>
<feature type="domain" description="Alpha-macroglobulin receptor-binding" evidence="13">
    <location>
        <begin position="1330"/>
        <end position="1418"/>
    </location>
</feature>
<dbReference type="InterPro" id="IPR002890">
    <property type="entry name" value="MG2"/>
</dbReference>
<dbReference type="SMART" id="SM01360">
    <property type="entry name" value="A2M"/>
    <property type="match status" value="1"/>
</dbReference>
<evidence type="ECO:0000256" key="8">
    <source>
        <dbReference type="ARBA" id="ARBA00023157"/>
    </source>
</evidence>
<comment type="similarity">
    <text evidence="2">Belongs to the protease inhibitor I39 (alpha-2-macroglobulin) family.</text>
</comment>
<dbReference type="InterPro" id="IPR001599">
    <property type="entry name" value="Macroglobln_a2"/>
</dbReference>
<dbReference type="SMART" id="SM01361">
    <property type="entry name" value="A2M_recep"/>
    <property type="match status" value="1"/>
</dbReference>
<dbReference type="PANTHER" id="PTHR11412:SF165">
    <property type="entry name" value="ALPHA-2-MACROGLOBULIN"/>
    <property type="match status" value="1"/>
</dbReference>
<dbReference type="GO" id="GO:0005615">
    <property type="term" value="C:extracellular space"/>
    <property type="evidence" value="ECO:0007669"/>
    <property type="project" value="InterPro"/>
</dbReference>
<dbReference type="EMBL" id="JAACNH010000008">
    <property type="protein sequence ID" value="KAG8435793.1"/>
    <property type="molecule type" value="Genomic_DNA"/>
</dbReference>
<dbReference type="FunFam" id="1.50.10.20:FF:000001">
    <property type="entry name" value="CD109 isoform 1"/>
    <property type="match status" value="1"/>
</dbReference>
<dbReference type="FunFam" id="2.60.40.1930:FF:000001">
    <property type="entry name" value="CD109 isoform 3"/>
    <property type="match status" value="1"/>
</dbReference>
<name>A0A8T2IVT3_9PIPI</name>
<dbReference type="InterPro" id="IPR036595">
    <property type="entry name" value="A-macroglobulin_rcpt-bd_sf"/>
</dbReference>
<dbReference type="InterPro" id="IPR050473">
    <property type="entry name" value="A2M/Complement_sys"/>
</dbReference>
<dbReference type="PROSITE" id="PS00477">
    <property type="entry name" value="ALPHA_2_MACROGLOBULIN"/>
    <property type="match status" value="1"/>
</dbReference>
<evidence type="ECO:0000313" key="14">
    <source>
        <dbReference type="EMBL" id="KAG8435793.1"/>
    </source>
</evidence>
<keyword evidence="8" id="KW-1015">Disulfide bond</keyword>
<dbReference type="InterPro" id="IPR013783">
    <property type="entry name" value="Ig-like_fold"/>
</dbReference>
<evidence type="ECO:0000259" key="11">
    <source>
        <dbReference type="SMART" id="SM01359"/>
    </source>
</evidence>
<dbReference type="InterPro" id="IPR019742">
    <property type="entry name" value="MacrogloblnA2_CS"/>
</dbReference>
<keyword evidence="7" id="KW-0882">Thioester bond</keyword>
<keyword evidence="3" id="KW-0964">Secreted</keyword>
<dbReference type="Gene3D" id="2.60.40.1930">
    <property type="match status" value="2"/>
</dbReference>
<dbReference type="SUPFAM" id="SSF81296">
    <property type="entry name" value="E set domains"/>
    <property type="match status" value="1"/>
</dbReference>
<dbReference type="Gene3D" id="2.60.40.1940">
    <property type="match status" value="1"/>
</dbReference>
<dbReference type="InterPro" id="IPR011625">
    <property type="entry name" value="A2M_N_BRD"/>
</dbReference>
<dbReference type="Pfam" id="PF07678">
    <property type="entry name" value="TED_complement"/>
    <property type="match status" value="1"/>
</dbReference>
<dbReference type="Pfam" id="PF07703">
    <property type="entry name" value="A2M_BRD"/>
    <property type="match status" value="1"/>
</dbReference>
<comment type="subunit">
    <text evidence="10">Homotetramer; disulfide-linked.</text>
</comment>
<dbReference type="PANTHER" id="PTHR11412">
    <property type="entry name" value="MACROGLOBULIN / COMPLEMENT"/>
    <property type="match status" value="1"/>
</dbReference>
<sequence>MLLVPTVLHGGEEKFCLVLSHLNETVNVSLTLELSNKNETLLEKQVTETEEDICATFPIPVSDAVDVGYLRLLVDGDTLHFKSTRSVLIKPLENLVFIQTDKPIYKPGQNVQFRIAAMDENFRPVSEKFPVVYITDPQGNRINQWLNVETSRGITQESFLLSSEPTLGTYKMTAERQKGNRVTQSFSVEEYVLPKYEVQVKLPPVVTVLDENVKVTVCGRYTYGKPVLGMINIRVCRKFSDVYSPCPGEEDGVCEEINHRTDPNGCYYKVVNTKLFQMRRSGYEMKIIASAKITEEGTGVELTGEESSDIKTTLAKVSFRQVDSHYKRGIPLYGQVFLEDAAGNPISNETVTVFVGYDGANITATTGQDGTANFSIDTSSFIQSSLHIRASYKRTDSCSRYRWLSASYEEDSQTIYHFYSRSKSYLKIQPIYRSLTCQSSEKITVHYILTPDGVGEAKEATFYFLVMAKGGIVTNGKHNIAVTPNQEARGEFLIDVAVDINISPSAKVLVYLILDSGEVIADSITLKVEKCFSNKVSLSFSPSEALPGSPASLHLLTSSASLCALRAVDQSVLLLKPEDELSAPTIYDLLPLQDLSGYDHDGRYLEEPREDPCLSLEPVFMNGIYYTPSTPDWDKDTYSILKSLGLKVFTNTNIRIPVVCNQRGYEMDFVQAPVALMSESLMQAAPMMGMHSVGFIETVRKYFPETWLWSLIETDSEGKADMELTVPDTITTWKAGMFCTSEKAGFGLSETVSLVSFQPFFLDLTLPYSAIRGEKFTLKASVFNYLSQTIRVGISLEESDQFLSKPTDLLAEGYCIPANGRATVSWDVTLKALGEVNFTVSAEILTGEGLCENEIVNPTQGRKDTITKSILVEPEGVKKEETQNAMVCGKGSDVLENISLKLPEKVVEGSARAYFSVIGDVLGTAMQNLGNLLQMPFGCGEQNMVLFTPNIYILDYLNKTNQLTPEMKSKALNYMTSGYQKQLSYRHYDGSYSAFGPQDRSGNTWLTAFTMKSFARARSYIYIEEKLISDALTWLSNGQKSNGCFQSVGTLFNNAMKGGVDNEITMAAYITIALLEYPLPVTHPAVRNALFCLENSLEGQNSVYTMALLAYAFTLAEKTDIRSQLLKSLDELAIKKDGMVHWERSEISDPSNLDFSPYNRAPSAEVEMTSYVLLSLLSKSKVDDEEMTLATQIVSWIIKQQNPSGGFSSTQDTVVALQALALYGSLTLSHDVTRTVSLSLENTPIAKFSVEDSNRMLLQRLVLMEVPGDYAATVSGPGCLYLQTTMRYNVPQPSDDAAFSLTVKAEYGSCEQKSFAIVVNVSYVGKRDRSNMALVEIKLPSGYIPVKSSVKSLPRLNELIKRTETQANKVVVYFESLSKENQSFRFLVEQDIPMSNLQPATAIIYDYYETDEFKVTTYNAPCSAKDGESNI</sequence>
<gene>
    <name evidence="14" type="ORF">GDO86_013654</name>
</gene>
<comment type="subcellular location">
    <subcellularLocation>
        <location evidence="1">Secreted</location>
    </subcellularLocation>
</comment>
<evidence type="ECO:0000256" key="6">
    <source>
        <dbReference type="ARBA" id="ARBA00022900"/>
    </source>
</evidence>
<evidence type="ECO:0000313" key="15">
    <source>
        <dbReference type="Proteomes" id="UP000812440"/>
    </source>
</evidence>
<dbReference type="Gene3D" id="2.20.130.20">
    <property type="match status" value="1"/>
</dbReference>
<evidence type="ECO:0008006" key="16">
    <source>
        <dbReference type="Google" id="ProtNLM"/>
    </source>
</evidence>
<dbReference type="InterPro" id="IPR040839">
    <property type="entry name" value="MG4"/>
</dbReference>
<keyword evidence="4" id="KW-0646">Protease inhibitor</keyword>
<dbReference type="Pfam" id="PF17791">
    <property type="entry name" value="MG3"/>
    <property type="match status" value="1"/>
</dbReference>
<feature type="domain" description="Alpha-2-macroglobulin bait region" evidence="11">
    <location>
        <begin position="426"/>
        <end position="575"/>
    </location>
</feature>
<evidence type="ECO:0000256" key="9">
    <source>
        <dbReference type="ARBA" id="ARBA00023180"/>
    </source>
</evidence>
<dbReference type="Proteomes" id="UP000812440">
    <property type="component" value="Chromosome 7"/>
</dbReference>
<accession>A0A8T2IVT3</accession>
<evidence type="ECO:0000256" key="4">
    <source>
        <dbReference type="ARBA" id="ARBA00022690"/>
    </source>
</evidence>
<dbReference type="Pfam" id="PF00207">
    <property type="entry name" value="A2M"/>
    <property type="match status" value="1"/>
</dbReference>
<evidence type="ECO:0000256" key="7">
    <source>
        <dbReference type="ARBA" id="ARBA00022966"/>
    </source>
</evidence>
<dbReference type="InterPro" id="IPR047565">
    <property type="entry name" value="Alpha-macroglob_thiol-ester_cl"/>
</dbReference>
<dbReference type="Pfam" id="PF07677">
    <property type="entry name" value="A2M_recep"/>
    <property type="match status" value="1"/>
</dbReference>
<dbReference type="Gene3D" id="2.60.40.10">
    <property type="entry name" value="Immunoglobulins"/>
    <property type="match status" value="2"/>
</dbReference>
<dbReference type="InterPro" id="IPR011626">
    <property type="entry name" value="Alpha-macroglobulin_TED"/>
</dbReference>